<dbReference type="EMBL" id="JABEXW010000434">
    <property type="protein sequence ID" value="KAF4963996.1"/>
    <property type="molecule type" value="Genomic_DNA"/>
</dbReference>
<keyword evidence="4 5" id="KW-0472">Membrane</keyword>
<dbReference type="Gene3D" id="1.20.1510.10">
    <property type="entry name" value="Cation efflux protein transmembrane domain"/>
    <property type="match status" value="1"/>
</dbReference>
<evidence type="ECO:0000256" key="1">
    <source>
        <dbReference type="ARBA" id="ARBA00004141"/>
    </source>
</evidence>
<name>A0A8H4TTS0_9HYPO</name>
<evidence type="ECO:0000256" key="2">
    <source>
        <dbReference type="ARBA" id="ARBA00022692"/>
    </source>
</evidence>
<dbReference type="GO" id="GO:0016020">
    <property type="term" value="C:membrane"/>
    <property type="evidence" value="ECO:0007669"/>
    <property type="project" value="UniProtKB-SubCell"/>
</dbReference>
<evidence type="ECO:0000256" key="3">
    <source>
        <dbReference type="ARBA" id="ARBA00022989"/>
    </source>
</evidence>
<gene>
    <name evidence="7" type="ORF">FSARC_8046</name>
</gene>
<dbReference type="SUPFAM" id="SSF161111">
    <property type="entry name" value="Cation efflux protein transmembrane domain-like"/>
    <property type="match status" value="1"/>
</dbReference>
<keyword evidence="3 5" id="KW-1133">Transmembrane helix</keyword>
<feature type="domain" description="Cation efflux protein transmembrane" evidence="6">
    <location>
        <begin position="21"/>
        <end position="108"/>
    </location>
</feature>
<dbReference type="GO" id="GO:0098771">
    <property type="term" value="P:inorganic ion homeostasis"/>
    <property type="evidence" value="ECO:0007669"/>
    <property type="project" value="UniProtKB-ARBA"/>
</dbReference>
<dbReference type="Proteomes" id="UP000622797">
    <property type="component" value="Unassembled WGS sequence"/>
</dbReference>
<keyword evidence="2 5" id="KW-0812">Transmembrane</keyword>
<reference evidence="7" key="2">
    <citation type="submission" date="2020-05" db="EMBL/GenBank/DDBJ databases">
        <authorList>
            <person name="Kim H.-S."/>
            <person name="Proctor R.H."/>
            <person name="Brown D.W."/>
        </authorList>
    </citation>
    <scope>NUCLEOTIDE SEQUENCE</scope>
    <source>
        <strain evidence="7">NRRL 20472</strain>
    </source>
</reference>
<keyword evidence="8" id="KW-1185">Reference proteome</keyword>
<sequence>MAVSKKLPVAPVSWNMRAAQLGIITDLCLTGLKLVGGWAFKSKSLSSDGWHSADDLVTDMIALVVVLATQHLRRTNNHVSAAEILEGVASLFASGALVLVGVNMVWQNKLAIGAFTQRVLLTAGDAHDSDGLQHLDIPDLHAVRIAIITIAMKEWLYRKSE</sequence>
<evidence type="ECO:0000256" key="4">
    <source>
        <dbReference type="ARBA" id="ARBA00023136"/>
    </source>
</evidence>
<comment type="caution">
    <text evidence="7">The sequence shown here is derived from an EMBL/GenBank/DDBJ whole genome shotgun (WGS) entry which is preliminary data.</text>
</comment>
<reference evidence="7" key="1">
    <citation type="journal article" date="2020" name="BMC Genomics">
        <title>Correction to: Identification and distribution of gene clusters required for synthesis of sphingolipid metabolism inhibitors in diverse species of the filamentous fungus Fusarium.</title>
        <authorList>
            <person name="Kim H.S."/>
            <person name="Lohmar J.M."/>
            <person name="Busman M."/>
            <person name="Brown D.W."/>
            <person name="Naumann T.A."/>
            <person name="Divon H.H."/>
            <person name="Lysoe E."/>
            <person name="Uhlig S."/>
            <person name="Proctor R.H."/>
        </authorList>
    </citation>
    <scope>NUCLEOTIDE SEQUENCE</scope>
    <source>
        <strain evidence="7">NRRL 20472</strain>
    </source>
</reference>
<evidence type="ECO:0000259" key="6">
    <source>
        <dbReference type="Pfam" id="PF01545"/>
    </source>
</evidence>
<dbReference type="OrthoDB" id="435980at2759"/>
<proteinExistence type="predicted"/>
<evidence type="ECO:0000313" key="7">
    <source>
        <dbReference type="EMBL" id="KAF4963996.1"/>
    </source>
</evidence>
<dbReference type="AlphaFoldDB" id="A0A8H4TTS0"/>
<dbReference type="InterPro" id="IPR027469">
    <property type="entry name" value="Cation_efflux_TMD_sf"/>
</dbReference>
<evidence type="ECO:0000256" key="5">
    <source>
        <dbReference type="SAM" id="Phobius"/>
    </source>
</evidence>
<evidence type="ECO:0000313" key="8">
    <source>
        <dbReference type="Proteomes" id="UP000622797"/>
    </source>
</evidence>
<accession>A0A8H4TTS0</accession>
<dbReference type="Pfam" id="PF01545">
    <property type="entry name" value="Cation_efflux"/>
    <property type="match status" value="1"/>
</dbReference>
<dbReference type="InterPro" id="IPR058533">
    <property type="entry name" value="Cation_efflux_TM"/>
</dbReference>
<protein>
    <recommendedName>
        <fullName evidence="6">Cation efflux protein transmembrane domain-containing protein</fullName>
    </recommendedName>
</protein>
<organism evidence="7 8">
    <name type="scientific">Fusarium sarcochroum</name>
    <dbReference type="NCBI Taxonomy" id="1208366"/>
    <lineage>
        <taxon>Eukaryota</taxon>
        <taxon>Fungi</taxon>
        <taxon>Dikarya</taxon>
        <taxon>Ascomycota</taxon>
        <taxon>Pezizomycotina</taxon>
        <taxon>Sordariomycetes</taxon>
        <taxon>Hypocreomycetidae</taxon>
        <taxon>Hypocreales</taxon>
        <taxon>Nectriaceae</taxon>
        <taxon>Fusarium</taxon>
        <taxon>Fusarium lateritium species complex</taxon>
    </lineage>
</organism>
<dbReference type="GO" id="GO:0008324">
    <property type="term" value="F:monoatomic cation transmembrane transporter activity"/>
    <property type="evidence" value="ECO:0007669"/>
    <property type="project" value="InterPro"/>
</dbReference>
<dbReference type="GO" id="GO:0030003">
    <property type="term" value="P:intracellular monoatomic cation homeostasis"/>
    <property type="evidence" value="ECO:0007669"/>
    <property type="project" value="UniProtKB-ARBA"/>
</dbReference>
<comment type="subcellular location">
    <subcellularLocation>
        <location evidence="1">Membrane</location>
        <topology evidence="1">Multi-pass membrane protein</topology>
    </subcellularLocation>
</comment>
<feature type="transmembrane region" description="Helical" evidence="5">
    <location>
        <begin position="21"/>
        <end position="40"/>
    </location>
</feature>
<feature type="transmembrane region" description="Helical" evidence="5">
    <location>
        <begin position="84"/>
        <end position="106"/>
    </location>
</feature>